<dbReference type="EMBL" id="JADYXP020000003">
    <property type="protein sequence ID" value="KAL0127843.1"/>
    <property type="molecule type" value="Genomic_DNA"/>
</dbReference>
<evidence type="ECO:0000313" key="1">
    <source>
        <dbReference type="EMBL" id="KAL0127843.1"/>
    </source>
</evidence>
<dbReference type="Proteomes" id="UP001430953">
    <property type="component" value="Unassembled WGS sequence"/>
</dbReference>
<organism evidence="1 2">
    <name type="scientific">Cardiocondyla obscurior</name>
    <dbReference type="NCBI Taxonomy" id="286306"/>
    <lineage>
        <taxon>Eukaryota</taxon>
        <taxon>Metazoa</taxon>
        <taxon>Ecdysozoa</taxon>
        <taxon>Arthropoda</taxon>
        <taxon>Hexapoda</taxon>
        <taxon>Insecta</taxon>
        <taxon>Pterygota</taxon>
        <taxon>Neoptera</taxon>
        <taxon>Endopterygota</taxon>
        <taxon>Hymenoptera</taxon>
        <taxon>Apocrita</taxon>
        <taxon>Aculeata</taxon>
        <taxon>Formicoidea</taxon>
        <taxon>Formicidae</taxon>
        <taxon>Myrmicinae</taxon>
        <taxon>Cardiocondyla</taxon>
    </lineage>
</organism>
<comment type="caution">
    <text evidence="1">The sequence shown here is derived from an EMBL/GenBank/DDBJ whole genome shotgun (WGS) entry which is preliminary data.</text>
</comment>
<evidence type="ECO:0000313" key="2">
    <source>
        <dbReference type="Proteomes" id="UP001430953"/>
    </source>
</evidence>
<protein>
    <submittedName>
        <fullName evidence="1">Uncharacterized protein</fullName>
    </submittedName>
</protein>
<reference evidence="1 2" key="1">
    <citation type="submission" date="2023-03" db="EMBL/GenBank/DDBJ databases">
        <title>High recombination rates correlate with genetic variation in Cardiocondyla obscurior ants.</title>
        <authorList>
            <person name="Errbii M."/>
        </authorList>
    </citation>
    <scope>NUCLEOTIDE SEQUENCE [LARGE SCALE GENOMIC DNA]</scope>
    <source>
        <strain evidence="1">Alpha-2009</strain>
        <tissue evidence="1">Whole body</tissue>
    </source>
</reference>
<gene>
    <name evidence="1" type="ORF">PUN28_003235</name>
</gene>
<keyword evidence="2" id="KW-1185">Reference proteome</keyword>
<sequence length="126" mass="14564">MRRARCIPTCIRKRANVCPPFPQQCIRLLSRTRLHTTVCTVYSGAYTAAERRIECVTRATISRHASHNFRGRPVISSLPICRTYYPVIMPVNARQSICHRRIDPIICPACPLLWPRDRGSFCNRRL</sequence>
<name>A0AAW2GIM4_9HYME</name>
<dbReference type="AlphaFoldDB" id="A0AAW2GIM4"/>
<accession>A0AAW2GIM4</accession>
<proteinExistence type="predicted"/>